<evidence type="ECO:0000313" key="12">
    <source>
        <dbReference type="Proteomes" id="UP001597227"/>
    </source>
</evidence>
<keyword evidence="2" id="KW-0813">Transport</keyword>
<evidence type="ECO:0000313" key="11">
    <source>
        <dbReference type="EMBL" id="MFD1780250.1"/>
    </source>
</evidence>
<feature type="domain" description="Tripartite ATP-independent periplasmic transporters DctQ component" evidence="10">
    <location>
        <begin position="23"/>
        <end position="149"/>
    </location>
</feature>
<keyword evidence="6 9" id="KW-1133">Transmembrane helix</keyword>
<feature type="transmembrane region" description="Helical" evidence="9">
    <location>
        <begin position="85"/>
        <end position="108"/>
    </location>
</feature>
<keyword evidence="3" id="KW-1003">Cell membrane</keyword>
<accession>A0ABW4MTF2</accession>
<organism evidence="11 12">
    <name type="scientific">Fredinandcohnia salidurans</name>
    <dbReference type="NCBI Taxonomy" id="2595041"/>
    <lineage>
        <taxon>Bacteria</taxon>
        <taxon>Bacillati</taxon>
        <taxon>Bacillota</taxon>
        <taxon>Bacilli</taxon>
        <taxon>Bacillales</taxon>
        <taxon>Bacillaceae</taxon>
        <taxon>Fredinandcohnia</taxon>
    </lineage>
</organism>
<dbReference type="InterPro" id="IPR055348">
    <property type="entry name" value="DctQ"/>
</dbReference>
<evidence type="ECO:0000256" key="5">
    <source>
        <dbReference type="ARBA" id="ARBA00022692"/>
    </source>
</evidence>
<proteinExistence type="inferred from homology"/>
<evidence type="ECO:0000256" key="1">
    <source>
        <dbReference type="ARBA" id="ARBA00004429"/>
    </source>
</evidence>
<gene>
    <name evidence="11" type="ORF">ACFSFW_16420</name>
</gene>
<dbReference type="EMBL" id="JBHUEK010000025">
    <property type="protein sequence ID" value="MFD1780250.1"/>
    <property type="molecule type" value="Genomic_DNA"/>
</dbReference>
<evidence type="ECO:0000256" key="9">
    <source>
        <dbReference type="SAM" id="Phobius"/>
    </source>
</evidence>
<sequence length="163" mass="18268">MKLIKSILDKILSVICIILFAAMVVLVTWQVITRFIFNDPSAFSEELAKYCFVWLGLFGAAFLFGENGHMAMDFIKDKFPRPLRLGVELFIQLVIIAFAAIVLVKGGGNAAELAWNQVNPSLKLPMGYLYLGIPISGAFIIFYAINCIYLILAKKQTLEEQQQ</sequence>
<comment type="subcellular location">
    <subcellularLocation>
        <location evidence="1">Cell inner membrane</location>
        <topology evidence="1">Multi-pass membrane protein</topology>
    </subcellularLocation>
</comment>
<evidence type="ECO:0000256" key="2">
    <source>
        <dbReference type="ARBA" id="ARBA00022448"/>
    </source>
</evidence>
<keyword evidence="4" id="KW-0997">Cell inner membrane</keyword>
<dbReference type="InterPro" id="IPR007387">
    <property type="entry name" value="TRAP_DctQ"/>
</dbReference>
<feature type="transmembrane region" description="Helical" evidence="9">
    <location>
        <begin position="128"/>
        <end position="152"/>
    </location>
</feature>
<keyword evidence="5 9" id="KW-0812">Transmembrane</keyword>
<comment type="similarity">
    <text evidence="8">Belongs to the TRAP transporter small permease family.</text>
</comment>
<dbReference type="Proteomes" id="UP001597227">
    <property type="component" value="Unassembled WGS sequence"/>
</dbReference>
<feature type="transmembrane region" description="Helical" evidence="9">
    <location>
        <begin position="12"/>
        <end position="32"/>
    </location>
</feature>
<reference evidence="12" key="1">
    <citation type="journal article" date="2019" name="Int. J. Syst. Evol. Microbiol.">
        <title>The Global Catalogue of Microorganisms (GCM) 10K type strain sequencing project: providing services to taxonomists for standard genome sequencing and annotation.</title>
        <authorList>
            <consortium name="The Broad Institute Genomics Platform"/>
            <consortium name="The Broad Institute Genome Sequencing Center for Infectious Disease"/>
            <person name="Wu L."/>
            <person name="Ma J."/>
        </authorList>
    </citation>
    <scope>NUCLEOTIDE SEQUENCE [LARGE SCALE GENOMIC DNA]</scope>
    <source>
        <strain evidence="12">CCUG 15531</strain>
    </source>
</reference>
<name>A0ABW4MTF2_9BACI</name>
<comment type="caution">
    <text evidence="11">The sequence shown here is derived from an EMBL/GenBank/DDBJ whole genome shotgun (WGS) entry which is preliminary data.</text>
</comment>
<evidence type="ECO:0000256" key="4">
    <source>
        <dbReference type="ARBA" id="ARBA00022519"/>
    </source>
</evidence>
<evidence type="ECO:0000256" key="3">
    <source>
        <dbReference type="ARBA" id="ARBA00022475"/>
    </source>
</evidence>
<evidence type="ECO:0000259" key="10">
    <source>
        <dbReference type="Pfam" id="PF04290"/>
    </source>
</evidence>
<keyword evidence="12" id="KW-1185">Reference proteome</keyword>
<dbReference type="PANTHER" id="PTHR35011">
    <property type="entry name" value="2,3-DIKETO-L-GULONATE TRAP TRANSPORTER SMALL PERMEASE PROTEIN YIAM"/>
    <property type="match status" value="1"/>
</dbReference>
<keyword evidence="7 9" id="KW-0472">Membrane</keyword>
<dbReference type="RefSeq" id="WP_388039866.1">
    <property type="nucleotide sequence ID" value="NZ_JBHUEK010000025.1"/>
</dbReference>
<dbReference type="Pfam" id="PF04290">
    <property type="entry name" value="DctQ"/>
    <property type="match status" value="1"/>
</dbReference>
<protein>
    <submittedName>
        <fullName evidence="11">TRAP transporter small permease</fullName>
    </submittedName>
</protein>
<dbReference type="PANTHER" id="PTHR35011:SF2">
    <property type="entry name" value="2,3-DIKETO-L-GULONATE TRAP TRANSPORTER SMALL PERMEASE PROTEIN YIAM"/>
    <property type="match status" value="1"/>
</dbReference>
<feature type="transmembrane region" description="Helical" evidence="9">
    <location>
        <begin position="47"/>
        <end position="64"/>
    </location>
</feature>
<evidence type="ECO:0000256" key="7">
    <source>
        <dbReference type="ARBA" id="ARBA00023136"/>
    </source>
</evidence>
<evidence type="ECO:0000256" key="6">
    <source>
        <dbReference type="ARBA" id="ARBA00022989"/>
    </source>
</evidence>
<evidence type="ECO:0000256" key="8">
    <source>
        <dbReference type="ARBA" id="ARBA00038436"/>
    </source>
</evidence>